<accession>A0A5S3UZ01</accession>
<gene>
    <name evidence="1" type="ORF">CWC22_019170</name>
</gene>
<dbReference type="Proteomes" id="UP000305729">
    <property type="component" value="Chromosome 1"/>
</dbReference>
<reference evidence="1 2" key="1">
    <citation type="submission" date="2019-10" db="EMBL/GenBank/DDBJ databases">
        <title>Pseudoalteromonas rubra S4059.</title>
        <authorList>
            <person name="Paulsen S."/>
            <person name="Wang X."/>
        </authorList>
    </citation>
    <scope>NUCLEOTIDE SEQUENCE [LARGE SCALE GENOMIC DNA]</scope>
    <source>
        <strain evidence="1 2">S4059</strain>
    </source>
</reference>
<evidence type="ECO:0000313" key="1">
    <source>
        <dbReference type="EMBL" id="QPB84991.1"/>
    </source>
</evidence>
<sequence length="108" mass="12705">MKPLKKINVVEDFYPRPKWRYRREGEGSGEQFRDEHLKKAFDEYEVIEVDLTGYNRYGPSFISEAFGGLIRNLKLDIATLEKRLIIKHDLLPSVVEMCWAELKEAAEE</sequence>
<dbReference type="Pfam" id="PF14213">
    <property type="entry name" value="DUF4325"/>
    <property type="match status" value="1"/>
</dbReference>
<protein>
    <submittedName>
        <fullName evidence="1">DUF4325 domain-containing protein</fullName>
    </submittedName>
</protein>
<organism evidence="1 2">
    <name type="scientific">Pseudoalteromonas rubra</name>
    <dbReference type="NCBI Taxonomy" id="43658"/>
    <lineage>
        <taxon>Bacteria</taxon>
        <taxon>Pseudomonadati</taxon>
        <taxon>Pseudomonadota</taxon>
        <taxon>Gammaproteobacteria</taxon>
        <taxon>Alteromonadales</taxon>
        <taxon>Pseudoalteromonadaceae</taxon>
        <taxon>Pseudoalteromonas</taxon>
    </lineage>
</organism>
<evidence type="ECO:0000313" key="2">
    <source>
        <dbReference type="Proteomes" id="UP000305729"/>
    </source>
</evidence>
<dbReference type="AlphaFoldDB" id="A0A5S3UZ01"/>
<name>A0A5S3UZ01_9GAMM</name>
<dbReference type="EMBL" id="CP045429">
    <property type="protein sequence ID" value="QPB84991.1"/>
    <property type="molecule type" value="Genomic_DNA"/>
</dbReference>
<proteinExistence type="predicted"/>
<dbReference type="InterPro" id="IPR025474">
    <property type="entry name" value="DUF4325"/>
</dbReference>
<dbReference type="RefSeq" id="WP_138538092.1">
    <property type="nucleotide sequence ID" value="NZ_CP045429.1"/>
</dbReference>